<dbReference type="RefSeq" id="WP_261697527.1">
    <property type="nucleotide sequence ID" value="NZ_CP104694.1"/>
</dbReference>
<evidence type="ECO:0000313" key="2">
    <source>
        <dbReference type="Proteomes" id="UP001064632"/>
    </source>
</evidence>
<dbReference type="Gene3D" id="3.20.20.80">
    <property type="entry name" value="Glycosidases"/>
    <property type="match status" value="1"/>
</dbReference>
<protein>
    <recommendedName>
        <fullName evidence="3">Glycosyl hydrolase family 18 (Putative chitinase)</fullName>
    </recommendedName>
</protein>
<gene>
    <name evidence="1" type="ORF">N4264_13340</name>
</gene>
<dbReference type="SUPFAM" id="SSF51445">
    <property type="entry name" value="(Trans)glycosidases"/>
    <property type="match status" value="1"/>
</dbReference>
<dbReference type="InterPro" id="IPR017853">
    <property type="entry name" value="GH"/>
</dbReference>
<name>A0ABY6BNE4_9GAMM</name>
<evidence type="ECO:0000313" key="1">
    <source>
        <dbReference type="EMBL" id="UXI70580.1"/>
    </source>
</evidence>
<keyword evidence="2" id="KW-1185">Reference proteome</keyword>
<evidence type="ECO:0008006" key="3">
    <source>
        <dbReference type="Google" id="ProtNLM"/>
    </source>
</evidence>
<sequence>MSSFNFAVYAEGCIYPPTAPVNQPVPTTIAQLQQSGFNSVLISLLHVVGNQNSQESAGDIHFNDTPIIVSGKYVGDPQWPALVNTMAGGTLKNVLMSLGGGGVSDYTNIAAIYAANGNSFANTNLQQNFATLRATFPMVAAIDLDCEDNYDSPSFIAFAQMLVQLGFGVTFCPYTFESFWTGALSALNASNPGAVKWWNLQCYAGGTGNDPSQWAAAIRQAIPGFDTDDYILASDWTNDSPAQVQALFGSFKGEASVGGGFMWTLDDMITQNPSDPQAQMTSYVDAMSVGLGNVLISGKATLAAAQTVQRPIP</sequence>
<dbReference type="EMBL" id="CP104694">
    <property type="protein sequence ID" value="UXI70580.1"/>
    <property type="molecule type" value="Genomic_DNA"/>
</dbReference>
<organism evidence="1 2">
    <name type="scientific">Tahibacter amnicola</name>
    <dbReference type="NCBI Taxonomy" id="2976241"/>
    <lineage>
        <taxon>Bacteria</taxon>
        <taxon>Pseudomonadati</taxon>
        <taxon>Pseudomonadota</taxon>
        <taxon>Gammaproteobacteria</taxon>
        <taxon>Lysobacterales</taxon>
        <taxon>Rhodanobacteraceae</taxon>
        <taxon>Tahibacter</taxon>
    </lineage>
</organism>
<dbReference type="Proteomes" id="UP001064632">
    <property type="component" value="Chromosome"/>
</dbReference>
<proteinExistence type="predicted"/>
<accession>A0ABY6BNE4</accession>
<reference evidence="1" key="1">
    <citation type="submission" date="2022-09" db="EMBL/GenBank/DDBJ databases">
        <title>Tahibacter sp. nov., isolated from a fresh water.</title>
        <authorList>
            <person name="Baek J.H."/>
            <person name="Lee J.K."/>
            <person name="Kim J.M."/>
            <person name="Jeon C.O."/>
        </authorList>
    </citation>
    <scope>NUCLEOTIDE SEQUENCE</scope>
    <source>
        <strain evidence="1">W38</strain>
    </source>
</reference>